<comment type="caution">
    <text evidence="2">The sequence shown here is derived from an EMBL/GenBank/DDBJ whole genome shotgun (WGS) entry which is preliminary data.</text>
</comment>
<feature type="region of interest" description="Disordered" evidence="1">
    <location>
        <begin position="16"/>
        <end position="53"/>
    </location>
</feature>
<dbReference type="Proteomes" id="UP000216361">
    <property type="component" value="Unassembled WGS sequence"/>
</dbReference>
<dbReference type="RefSeq" id="WP_094406729.1">
    <property type="nucleotide sequence ID" value="NZ_BMJZ01000001.1"/>
</dbReference>
<sequence length="510" mass="54979">MTQDKKPGFFKRLAEALFEEEPDPTPVVRSTKPAAPQAEAPPPGGEPAPGLDMAFDTDEAAQISARLSGLHDEDGRVPIKTAPVDWDFDADFGTVAQAEKATDMAVSQVVFAAKLQEVLEKGEKGSAGKLQLLNLDEIKREAGDRWEQMAEKAQAIAEQVIRHRLAPSDIVAPYDDHSFIVLFAELTEEQARLKAAAIAREVRQRLLGELGVKDNGWVKAFVTDIVTLQQAGADLPPEEAILAWDRAFEDEEDCAPALGGPGPGTVDAEVQSRLGEVGVSYRPTFMVPKGVVGIYTTHIIRLDALNRILSGPAAYPANDAAVTFEMDRAAVKRAIEQVRAALKAGQRPGLVHIGVHTGSLVTHSSGLIVDMFRVLPPEFRRFFIVGINAQSHGTPMAKVMEAVAAVQPFCRTVTVQVSPDFTDFDRLARAKISAAGIDLEEPEVGDITPTRLTKEILPFCKAAAKAGLHSYLYGIKRREIAKAAREAGFTYLNGSAVIPVSGQPLIAQSA</sequence>
<proteinExistence type="predicted"/>
<protein>
    <recommendedName>
        <fullName evidence="4">GGDEF domain-containing protein</fullName>
    </recommendedName>
</protein>
<evidence type="ECO:0000313" key="2">
    <source>
        <dbReference type="EMBL" id="OYQ22049.1"/>
    </source>
</evidence>
<organism evidence="2 3">
    <name type="scientific">Elstera cyanobacteriorum</name>
    <dbReference type="NCBI Taxonomy" id="2022747"/>
    <lineage>
        <taxon>Bacteria</taxon>
        <taxon>Pseudomonadati</taxon>
        <taxon>Pseudomonadota</taxon>
        <taxon>Alphaproteobacteria</taxon>
        <taxon>Rhodospirillales</taxon>
        <taxon>Rhodospirillaceae</taxon>
        <taxon>Elstera</taxon>
    </lineage>
</organism>
<evidence type="ECO:0008006" key="4">
    <source>
        <dbReference type="Google" id="ProtNLM"/>
    </source>
</evidence>
<dbReference type="EMBL" id="NOXS01000016">
    <property type="protein sequence ID" value="OYQ22049.1"/>
    <property type="molecule type" value="Genomic_DNA"/>
</dbReference>
<reference evidence="2 3" key="1">
    <citation type="submission" date="2017-07" db="EMBL/GenBank/DDBJ databases">
        <title>Elstera cyanobacteriorum sp. nov., a novel bacterium isolated from cyanobacterial aggregates in a eutrophic lake.</title>
        <authorList>
            <person name="Cai H."/>
        </authorList>
    </citation>
    <scope>NUCLEOTIDE SEQUENCE [LARGE SCALE GENOMIC DNA]</scope>
    <source>
        <strain evidence="2 3">TH019</strain>
    </source>
</reference>
<evidence type="ECO:0000256" key="1">
    <source>
        <dbReference type="SAM" id="MobiDB-lite"/>
    </source>
</evidence>
<accession>A0A255XYG1</accession>
<keyword evidence="3" id="KW-1185">Reference proteome</keyword>
<name>A0A255XYG1_9PROT</name>
<evidence type="ECO:0000313" key="3">
    <source>
        <dbReference type="Proteomes" id="UP000216361"/>
    </source>
</evidence>
<dbReference type="AlphaFoldDB" id="A0A255XYG1"/>
<gene>
    <name evidence="2" type="ORF">CHR90_00765</name>
</gene>
<dbReference type="OrthoDB" id="7321179at2"/>